<dbReference type="EMBL" id="BKCJ010003337">
    <property type="protein sequence ID" value="GEU54472.1"/>
    <property type="molecule type" value="Genomic_DNA"/>
</dbReference>
<gene>
    <name evidence="1" type="ORF">Tci_026450</name>
</gene>
<proteinExistence type="predicted"/>
<evidence type="ECO:0000313" key="1">
    <source>
        <dbReference type="EMBL" id="GEU54472.1"/>
    </source>
</evidence>
<sequence length="69" mass="8325">MDDDLFTYEVKIPEISYSLSVEQQMEDLDNGNLDIYERKLCYDECEKMYAEAGIFIYKRLERFAKLLLR</sequence>
<comment type="caution">
    <text evidence="1">The sequence shown here is derived from an EMBL/GenBank/DDBJ whole genome shotgun (WGS) entry which is preliminary data.</text>
</comment>
<dbReference type="AlphaFoldDB" id="A0A6L2L1A3"/>
<protein>
    <submittedName>
        <fullName evidence="1">Uncharacterized protein</fullName>
    </submittedName>
</protein>
<accession>A0A6L2L1A3</accession>
<name>A0A6L2L1A3_TANCI</name>
<organism evidence="1">
    <name type="scientific">Tanacetum cinerariifolium</name>
    <name type="common">Dalmatian daisy</name>
    <name type="synonym">Chrysanthemum cinerariifolium</name>
    <dbReference type="NCBI Taxonomy" id="118510"/>
    <lineage>
        <taxon>Eukaryota</taxon>
        <taxon>Viridiplantae</taxon>
        <taxon>Streptophyta</taxon>
        <taxon>Embryophyta</taxon>
        <taxon>Tracheophyta</taxon>
        <taxon>Spermatophyta</taxon>
        <taxon>Magnoliopsida</taxon>
        <taxon>eudicotyledons</taxon>
        <taxon>Gunneridae</taxon>
        <taxon>Pentapetalae</taxon>
        <taxon>asterids</taxon>
        <taxon>campanulids</taxon>
        <taxon>Asterales</taxon>
        <taxon>Asteraceae</taxon>
        <taxon>Asteroideae</taxon>
        <taxon>Anthemideae</taxon>
        <taxon>Anthemidinae</taxon>
        <taxon>Tanacetum</taxon>
    </lineage>
</organism>
<reference evidence="1" key="1">
    <citation type="journal article" date="2019" name="Sci. Rep.">
        <title>Draft genome of Tanacetum cinerariifolium, the natural source of mosquito coil.</title>
        <authorList>
            <person name="Yamashiro T."/>
            <person name="Shiraishi A."/>
            <person name="Satake H."/>
            <person name="Nakayama K."/>
        </authorList>
    </citation>
    <scope>NUCLEOTIDE SEQUENCE</scope>
</reference>